<dbReference type="PANTHER" id="PTHR33204">
    <property type="entry name" value="TRANSCRIPTIONAL REGULATOR, MARR FAMILY"/>
    <property type="match status" value="1"/>
</dbReference>
<evidence type="ECO:0000259" key="4">
    <source>
        <dbReference type="PROSITE" id="PS51118"/>
    </source>
</evidence>
<name>A0ABR6ETK5_9SPHI</name>
<dbReference type="EMBL" id="WNXC01000001">
    <property type="protein sequence ID" value="MBB2148594.1"/>
    <property type="molecule type" value="Genomic_DNA"/>
</dbReference>
<evidence type="ECO:0000256" key="1">
    <source>
        <dbReference type="ARBA" id="ARBA00023015"/>
    </source>
</evidence>
<evidence type="ECO:0000256" key="3">
    <source>
        <dbReference type="ARBA" id="ARBA00023163"/>
    </source>
</evidence>
<keyword evidence="2" id="KW-0238">DNA-binding</keyword>
<proteinExistence type="predicted"/>
<dbReference type="PROSITE" id="PS51118">
    <property type="entry name" value="HTH_HXLR"/>
    <property type="match status" value="1"/>
</dbReference>
<sequence length="124" mass="14232">MENDTIIHNQGLTKPEKDDYSTNNCAVTNALKIMGGKWKMLLIKIIADDCVSRFGELKRKMDDIAQTTLTIQLRELERDGIICRKAYAESPPRVEYKLTEIGITLLPVIQVLTDWNDNYCRLTK</sequence>
<evidence type="ECO:0000313" key="6">
    <source>
        <dbReference type="Proteomes" id="UP000636110"/>
    </source>
</evidence>
<dbReference type="InterPro" id="IPR036388">
    <property type="entry name" value="WH-like_DNA-bd_sf"/>
</dbReference>
<dbReference type="InterPro" id="IPR002577">
    <property type="entry name" value="HTH_HxlR"/>
</dbReference>
<accession>A0ABR6ETK5</accession>
<dbReference type="Pfam" id="PF01638">
    <property type="entry name" value="HxlR"/>
    <property type="match status" value="1"/>
</dbReference>
<keyword evidence="1" id="KW-0805">Transcription regulation</keyword>
<dbReference type="RefSeq" id="WP_182954721.1">
    <property type="nucleotide sequence ID" value="NZ_WNXC01000001.1"/>
</dbReference>
<gene>
    <name evidence="5" type="ORF">GM920_06680</name>
</gene>
<dbReference type="SUPFAM" id="SSF46785">
    <property type="entry name" value="Winged helix' DNA-binding domain"/>
    <property type="match status" value="1"/>
</dbReference>
<protein>
    <submittedName>
        <fullName evidence="5">Transcriptional regulator</fullName>
    </submittedName>
</protein>
<evidence type="ECO:0000256" key="2">
    <source>
        <dbReference type="ARBA" id="ARBA00023125"/>
    </source>
</evidence>
<dbReference type="Proteomes" id="UP000636110">
    <property type="component" value="Unassembled WGS sequence"/>
</dbReference>
<keyword evidence="3" id="KW-0804">Transcription</keyword>
<evidence type="ECO:0000313" key="5">
    <source>
        <dbReference type="EMBL" id="MBB2148594.1"/>
    </source>
</evidence>
<feature type="domain" description="HTH hxlR-type" evidence="4">
    <location>
        <begin position="25"/>
        <end position="124"/>
    </location>
</feature>
<comment type="caution">
    <text evidence="5">The sequence shown here is derived from an EMBL/GenBank/DDBJ whole genome shotgun (WGS) entry which is preliminary data.</text>
</comment>
<dbReference type="InterPro" id="IPR036390">
    <property type="entry name" value="WH_DNA-bd_sf"/>
</dbReference>
<reference evidence="5 6" key="1">
    <citation type="submission" date="2019-11" db="EMBL/GenBank/DDBJ databases">
        <title>Description of Pedobacter sp. LMG 31462T.</title>
        <authorList>
            <person name="Carlier A."/>
            <person name="Qi S."/>
            <person name="Vandamme P."/>
        </authorList>
    </citation>
    <scope>NUCLEOTIDE SEQUENCE [LARGE SCALE GENOMIC DNA]</scope>
    <source>
        <strain evidence="5 6">LMG 31462</strain>
    </source>
</reference>
<keyword evidence="6" id="KW-1185">Reference proteome</keyword>
<organism evidence="5 6">
    <name type="scientific">Pedobacter gandavensis</name>
    <dbReference type="NCBI Taxonomy" id="2679963"/>
    <lineage>
        <taxon>Bacteria</taxon>
        <taxon>Pseudomonadati</taxon>
        <taxon>Bacteroidota</taxon>
        <taxon>Sphingobacteriia</taxon>
        <taxon>Sphingobacteriales</taxon>
        <taxon>Sphingobacteriaceae</taxon>
        <taxon>Pedobacter</taxon>
    </lineage>
</organism>
<dbReference type="Gene3D" id="1.10.10.10">
    <property type="entry name" value="Winged helix-like DNA-binding domain superfamily/Winged helix DNA-binding domain"/>
    <property type="match status" value="1"/>
</dbReference>